<reference evidence="2 3" key="1">
    <citation type="submission" date="2020-09" db="EMBL/GenBank/DDBJ databases">
        <title>Sphingomonas sp., a new species isolated from pork steak.</title>
        <authorList>
            <person name="Heidler von Heilborn D."/>
        </authorList>
    </citation>
    <scope>NUCLEOTIDE SEQUENCE [LARGE SCALE GENOMIC DNA]</scope>
    <source>
        <strain evidence="3">S8-3T</strain>
    </source>
</reference>
<evidence type="ECO:0000313" key="3">
    <source>
        <dbReference type="Proteomes" id="UP000516148"/>
    </source>
</evidence>
<evidence type="ECO:0000313" key="2">
    <source>
        <dbReference type="EMBL" id="QNQ08006.1"/>
    </source>
</evidence>
<feature type="transmembrane region" description="Helical" evidence="1">
    <location>
        <begin position="108"/>
        <end position="129"/>
    </location>
</feature>
<keyword evidence="1" id="KW-0812">Transmembrane</keyword>
<dbReference type="AlphaFoldDB" id="A0A7H0LEA3"/>
<dbReference type="Proteomes" id="UP000516148">
    <property type="component" value="Chromosome"/>
</dbReference>
<dbReference type="KEGG" id="spap:H3Z74_14585"/>
<protein>
    <submittedName>
        <fullName evidence="2">Uncharacterized protein</fullName>
    </submittedName>
</protein>
<sequence length="226" mass="25214">MTHDGREKQHSAEQTRFRGIRRRYFAIIGALMLCGGVIGYMTAANESGPPSSYLHYVQLIAAVAFMVIVMGAAWKYFTAAEPEYDGLDEGSKAGLARFWDNRRKYNRVIGGLMLGGGLTGAAIGLMLSVNDFNLTTPTMRVMAMVAVAAFVITLTWGSWKYFTTVDELEVDANKWAGLIGINFYAALWICWWALGKVELTRAPDGDAVFLLTMLVTIITFLWRRFR</sequence>
<dbReference type="RefSeq" id="WP_187760337.1">
    <property type="nucleotide sequence ID" value="NZ_CP061038.1"/>
</dbReference>
<gene>
    <name evidence="2" type="ORF">H3Z74_14585</name>
</gene>
<feature type="transmembrane region" description="Helical" evidence="1">
    <location>
        <begin position="24"/>
        <end position="41"/>
    </location>
</feature>
<name>A0A7H0LEA3_9SPHN</name>
<organism evidence="2 3">
    <name type="scientific">Sphingomonas alpina</name>
    <dbReference type="NCBI Taxonomy" id="653931"/>
    <lineage>
        <taxon>Bacteria</taxon>
        <taxon>Pseudomonadati</taxon>
        <taxon>Pseudomonadota</taxon>
        <taxon>Alphaproteobacteria</taxon>
        <taxon>Sphingomonadales</taxon>
        <taxon>Sphingomonadaceae</taxon>
        <taxon>Sphingomonas</taxon>
    </lineage>
</organism>
<feature type="transmembrane region" description="Helical" evidence="1">
    <location>
        <begin position="53"/>
        <end position="74"/>
    </location>
</feature>
<feature type="transmembrane region" description="Helical" evidence="1">
    <location>
        <begin position="207"/>
        <end position="225"/>
    </location>
</feature>
<dbReference type="EMBL" id="CP061038">
    <property type="protein sequence ID" value="QNQ08006.1"/>
    <property type="molecule type" value="Genomic_DNA"/>
</dbReference>
<keyword evidence="3" id="KW-1185">Reference proteome</keyword>
<accession>A0A7H0LEA3</accession>
<keyword evidence="1" id="KW-0472">Membrane</keyword>
<feature type="transmembrane region" description="Helical" evidence="1">
    <location>
        <begin position="175"/>
        <end position="195"/>
    </location>
</feature>
<feature type="transmembrane region" description="Helical" evidence="1">
    <location>
        <begin position="141"/>
        <end position="163"/>
    </location>
</feature>
<evidence type="ECO:0000256" key="1">
    <source>
        <dbReference type="SAM" id="Phobius"/>
    </source>
</evidence>
<proteinExistence type="predicted"/>
<keyword evidence="1" id="KW-1133">Transmembrane helix</keyword>